<name>A0A2M8DQ74_9BACT</name>
<comment type="caution">
    <text evidence="2">The sequence shown here is derived from an EMBL/GenBank/DDBJ whole genome shotgun (WGS) entry which is preliminary data.</text>
</comment>
<reference evidence="3" key="1">
    <citation type="submission" date="2017-09" db="EMBL/GenBank/DDBJ databases">
        <title>Depth-based differentiation of microbial function through sediment-hosted aquifers and enrichment of novel symbionts in the deep terrestrial subsurface.</title>
        <authorList>
            <person name="Probst A.J."/>
            <person name="Ladd B."/>
            <person name="Jarett J.K."/>
            <person name="Geller-Mcgrath D.E."/>
            <person name="Sieber C.M.K."/>
            <person name="Emerson J.B."/>
            <person name="Anantharaman K."/>
            <person name="Thomas B.C."/>
            <person name="Malmstrom R."/>
            <person name="Stieglmeier M."/>
            <person name="Klingl A."/>
            <person name="Woyke T."/>
            <person name="Ryan C.M."/>
            <person name="Banfield J.F."/>
        </authorList>
    </citation>
    <scope>NUCLEOTIDE SEQUENCE [LARGE SCALE GENOMIC DNA]</scope>
</reference>
<evidence type="ECO:0000313" key="2">
    <source>
        <dbReference type="EMBL" id="PJC01103.1"/>
    </source>
</evidence>
<keyword evidence="1" id="KW-0812">Transmembrane</keyword>
<gene>
    <name evidence="2" type="ORF">CO073_04335</name>
</gene>
<keyword evidence="1" id="KW-0472">Membrane</keyword>
<accession>A0A2M8DQ74</accession>
<feature type="transmembrane region" description="Helical" evidence="1">
    <location>
        <begin position="7"/>
        <end position="26"/>
    </location>
</feature>
<keyword evidence="1" id="KW-1133">Transmembrane helix</keyword>
<evidence type="ECO:0000256" key="1">
    <source>
        <dbReference type="SAM" id="Phobius"/>
    </source>
</evidence>
<dbReference type="EMBL" id="PFSY01000198">
    <property type="protein sequence ID" value="PJC01103.1"/>
    <property type="molecule type" value="Genomic_DNA"/>
</dbReference>
<sequence length="503" mass="57612">MLKILKSNAFLISLLAIIVIVFIGLINTDYFGQVGDLSKLLPDNTLVTVDLDLNELNATINQKNRLSKSQFIQNFISQKSQATIDWLKSYGLDWPEMKKYLRPQANFYLTPTDNMAWGLLIQGDNKQIQKQLNKTGLLTLHEYYNSYNIYKLTAPDQPIIYFAFVNDRIVSLSSSPKLCQQTIDNYSNHQSTGWQKIFSTISLKPLITIKINPEIENYLATNPILPEIYELIRPLIIDGPQELQIEINQQGDYLDWQIINYDLFANIFEEADTNILFLLNNIHLQPLATISMVDLQQTGLIQDSPLYQYFIKTIAEQYNFSLNTVINELSGPTVLSLSDKDAWLLITTADQEQTIINTTTNILAKLKPQQISKLLPDQTVYTELIADPTTVQQQEIGANEDKIITLSVPDSEMTFNYYRENGYLIISNSFKTLNNNKESANTYQHTCHNEKNIQNSLYLNLATWNEQQTNDILDFNLSEISELIAYSQDNDQNTVIKGCLRLK</sequence>
<protein>
    <recommendedName>
        <fullName evidence="4">DUF3352 domain-containing protein</fullName>
    </recommendedName>
</protein>
<dbReference type="Proteomes" id="UP000230136">
    <property type="component" value="Unassembled WGS sequence"/>
</dbReference>
<proteinExistence type="predicted"/>
<evidence type="ECO:0000313" key="3">
    <source>
        <dbReference type="Proteomes" id="UP000230136"/>
    </source>
</evidence>
<dbReference type="AlphaFoldDB" id="A0A2M8DQ74"/>
<organism evidence="2 3">
    <name type="scientific">Candidatus Komeilibacteria bacterium CG_4_9_14_0_8_um_filter_36_9</name>
    <dbReference type="NCBI Taxonomy" id="1974473"/>
    <lineage>
        <taxon>Bacteria</taxon>
        <taxon>Candidatus Komeiliibacteriota</taxon>
    </lineage>
</organism>
<evidence type="ECO:0008006" key="4">
    <source>
        <dbReference type="Google" id="ProtNLM"/>
    </source>
</evidence>